<evidence type="ECO:0000313" key="2">
    <source>
        <dbReference type="Proteomes" id="UP001159428"/>
    </source>
</evidence>
<dbReference type="EMBL" id="CALNXJ010000004">
    <property type="protein sequence ID" value="CAH3037879.1"/>
    <property type="molecule type" value="Genomic_DNA"/>
</dbReference>
<dbReference type="InterPro" id="IPR011029">
    <property type="entry name" value="DEATH-like_dom_sf"/>
</dbReference>
<dbReference type="Proteomes" id="UP001159428">
    <property type="component" value="Unassembled WGS sequence"/>
</dbReference>
<dbReference type="Gene3D" id="1.10.533.10">
    <property type="entry name" value="Death Domain, Fas"/>
    <property type="match status" value="1"/>
</dbReference>
<reference evidence="1 2" key="1">
    <citation type="submission" date="2022-05" db="EMBL/GenBank/DDBJ databases">
        <authorList>
            <consortium name="Genoscope - CEA"/>
            <person name="William W."/>
        </authorList>
    </citation>
    <scope>NUCLEOTIDE SEQUENCE [LARGE SCALE GENOMIC DNA]</scope>
</reference>
<protein>
    <submittedName>
        <fullName evidence="1">Uncharacterized protein</fullName>
    </submittedName>
</protein>
<comment type="caution">
    <text evidence="1">The sequence shown here is derived from an EMBL/GenBank/DDBJ whole genome shotgun (WGS) entry which is preliminary data.</text>
</comment>
<keyword evidence="2" id="KW-1185">Reference proteome</keyword>
<dbReference type="AlphaFoldDB" id="A0AAU9VTW4"/>
<proteinExistence type="predicted"/>
<sequence>MNEEGEFVRMAVGTSRQKKLYPLFLPTLAQEINSKPGRVLRDIKDNEDQVSFLRIPVDIFDSRMWLTRKISPMKKRALSCFYPSDENLETSISNKNITCYVISEDRMNQRFYITEPSYLRFGKDAHEFALLSVTDTDCASPAKNFKDFAKEEKPKGAPLLDAKGRLVGMLAVAKSGERKVFPVFLPTLTGDSNTDGPGKFTIFSIFLLKSLSIGDQNIANTDKEDIMDVLILHLDRSVCLAPGVPAIQRWEHLADQFKLPYDVKSQCANFSGKLSSSESLFGHLRVTKDSLTVEEVKSCLKKLERNDVVAELEKNSHLKGNPLAPFEAYVCFY</sequence>
<accession>A0AAU9VTW4</accession>
<evidence type="ECO:0000313" key="1">
    <source>
        <dbReference type="EMBL" id="CAH3037879.1"/>
    </source>
</evidence>
<organism evidence="1 2">
    <name type="scientific">Pocillopora meandrina</name>
    <dbReference type="NCBI Taxonomy" id="46732"/>
    <lineage>
        <taxon>Eukaryota</taxon>
        <taxon>Metazoa</taxon>
        <taxon>Cnidaria</taxon>
        <taxon>Anthozoa</taxon>
        <taxon>Hexacorallia</taxon>
        <taxon>Scleractinia</taxon>
        <taxon>Astrocoeniina</taxon>
        <taxon>Pocilloporidae</taxon>
        <taxon>Pocillopora</taxon>
    </lineage>
</organism>
<gene>
    <name evidence="1" type="ORF">PMEA_00021406</name>
</gene>
<feature type="non-terminal residue" evidence="1">
    <location>
        <position position="333"/>
    </location>
</feature>
<name>A0AAU9VTW4_9CNID</name>